<feature type="region of interest" description="Disordered" evidence="1">
    <location>
        <begin position="1"/>
        <end position="130"/>
    </location>
</feature>
<evidence type="ECO:0000313" key="3">
    <source>
        <dbReference type="Proteomes" id="UP001623348"/>
    </source>
</evidence>
<organism evidence="2 3">
    <name type="scientific">Grus japonensis</name>
    <name type="common">Japanese crane</name>
    <name type="synonym">Red-crowned crane</name>
    <dbReference type="NCBI Taxonomy" id="30415"/>
    <lineage>
        <taxon>Eukaryota</taxon>
        <taxon>Metazoa</taxon>
        <taxon>Chordata</taxon>
        <taxon>Craniata</taxon>
        <taxon>Vertebrata</taxon>
        <taxon>Euteleostomi</taxon>
        <taxon>Archelosauria</taxon>
        <taxon>Archosauria</taxon>
        <taxon>Dinosauria</taxon>
        <taxon>Saurischia</taxon>
        <taxon>Theropoda</taxon>
        <taxon>Coelurosauria</taxon>
        <taxon>Aves</taxon>
        <taxon>Neognathae</taxon>
        <taxon>Neoaves</taxon>
        <taxon>Gruiformes</taxon>
        <taxon>Gruidae</taxon>
        <taxon>Grus</taxon>
    </lineage>
</organism>
<feature type="compositionally biased region" description="Polar residues" evidence="1">
    <location>
        <begin position="1"/>
        <end position="12"/>
    </location>
</feature>
<dbReference type="AlphaFoldDB" id="A0ABC9WWL4"/>
<name>A0ABC9WWL4_GRUJA</name>
<protein>
    <submittedName>
        <fullName evidence="2">Uncharacterized protein</fullName>
    </submittedName>
</protein>
<feature type="compositionally biased region" description="Low complexity" evidence="1">
    <location>
        <begin position="46"/>
        <end position="56"/>
    </location>
</feature>
<evidence type="ECO:0000313" key="2">
    <source>
        <dbReference type="EMBL" id="GAB0189835.1"/>
    </source>
</evidence>
<feature type="compositionally biased region" description="Basic residues" evidence="1">
    <location>
        <begin position="22"/>
        <end position="39"/>
    </location>
</feature>
<dbReference type="EMBL" id="BAAFJT010000005">
    <property type="protein sequence ID" value="GAB0189835.1"/>
    <property type="molecule type" value="Genomic_DNA"/>
</dbReference>
<evidence type="ECO:0000256" key="1">
    <source>
        <dbReference type="SAM" id="MobiDB-lite"/>
    </source>
</evidence>
<feature type="compositionally biased region" description="Acidic residues" evidence="1">
    <location>
        <begin position="60"/>
        <end position="84"/>
    </location>
</feature>
<sequence>MVGRTRSLTSKVSGCPRLCGKRERRLQERRKKRRRKRRGGTISHRVAMAVGVVAGGTEPMEVDPPEEQEQPMEVDAPEDQEQPMEVDPPPAGLRWHHHTVPGLPSVRPSARRRRSARPTPYQRPSLQTRR</sequence>
<proteinExistence type="predicted"/>
<gene>
    <name evidence="2" type="ORF">GRJ2_001448800</name>
</gene>
<dbReference type="Proteomes" id="UP001623348">
    <property type="component" value="Unassembled WGS sequence"/>
</dbReference>
<comment type="caution">
    <text evidence="2">The sequence shown here is derived from an EMBL/GenBank/DDBJ whole genome shotgun (WGS) entry which is preliminary data.</text>
</comment>
<accession>A0ABC9WWL4</accession>
<reference evidence="2 3" key="1">
    <citation type="submission" date="2024-06" db="EMBL/GenBank/DDBJ databases">
        <title>The draft genome of Grus japonensis, version 3.</title>
        <authorList>
            <person name="Nabeshima K."/>
            <person name="Suzuki S."/>
            <person name="Onuma M."/>
        </authorList>
    </citation>
    <scope>NUCLEOTIDE SEQUENCE [LARGE SCALE GENOMIC DNA]</scope>
    <source>
        <strain evidence="2 3">451A</strain>
    </source>
</reference>
<keyword evidence="3" id="KW-1185">Reference proteome</keyword>